<protein>
    <submittedName>
        <fullName evidence="4">RecA-superfamily ATPases implicated in signal transduction</fullName>
    </submittedName>
</protein>
<dbReference type="KEGG" id="tnu:BD01_0618"/>
<proteinExistence type="predicted"/>
<keyword evidence="2" id="KW-0067">ATP-binding</keyword>
<gene>
    <name evidence="4" type="ORF">BD01_0618</name>
</gene>
<keyword evidence="1" id="KW-0547">Nucleotide-binding</keyword>
<dbReference type="Gene3D" id="3.40.50.300">
    <property type="entry name" value="P-loop containing nucleotide triphosphate hydrolases"/>
    <property type="match status" value="1"/>
</dbReference>
<accession>W8NT12</accession>
<dbReference type="HOGENOM" id="CLU_688150_0_0_2"/>
<dbReference type="InterPro" id="IPR004096">
    <property type="entry name" value="V4R"/>
</dbReference>
<feature type="domain" description="4-vinyl reductase 4VR" evidence="3">
    <location>
        <begin position="329"/>
        <end position="391"/>
    </location>
</feature>
<evidence type="ECO:0000256" key="2">
    <source>
        <dbReference type="ARBA" id="ARBA00022840"/>
    </source>
</evidence>
<dbReference type="SUPFAM" id="SSF111126">
    <property type="entry name" value="Ligand-binding domain in the NO signalling and Golgi transport"/>
    <property type="match status" value="1"/>
</dbReference>
<organism evidence="4 5">
    <name type="scientific">Thermococcus nautili</name>
    <dbReference type="NCBI Taxonomy" id="195522"/>
    <lineage>
        <taxon>Archaea</taxon>
        <taxon>Methanobacteriati</taxon>
        <taxon>Methanobacteriota</taxon>
        <taxon>Thermococci</taxon>
        <taxon>Thermococcales</taxon>
        <taxon>Thermococcaceae</taxon>
        <taxon>Thermococcus</taxon>
    </lineage>
</organism>
<reference evidence="4 5" key="1">
    <citation type="submission" date="2014-02" db="EMBL/GenBank/DDBJ databases">
        <title>Genome Sequence of an Hyperthermophilic Archaeon, Thermococcus nautili 30-1, producing viral vesicles.</title>
        <authorList>
            <person name="Oberto J."/>
            <person name="Gaudin M."/>
            <person name="Cossu M."/>
            <person name="Gorlas A."/>
            <person name="Slesarev A."/>
            <person name="Marguet E."/>
            <person name="Forterre P."/>
        </authorList>
    </citation>
    <scope>NUCLEOTIDE SEQUENCE [LARGE SCALE GENOMIC DNA]</scope>
    <source>
        <strain evidence="4 5">30-1</strain>
    </source>
</reference>
<dbReference type="Gene3D" id="3.30.1380.20">
    <property type="entry name" value="Trafficking protein particle complex subunit 3"/>
    <property type="match status" value="1"/>
</dbReference>
<evidence type="ECO:0000313" key="5">
    <source>
        <dbReference type="Proteomes" id="UP000019434"/>
    </source>
</evidence>
<dbReference type="Pfam" id="PF02830">
    <property type="entry name" value="V4R"/>
    <property type="match status" value="1"/>
</dbReference>
<dbReference type="InterPro" id="IPR024096">
    <property type="entry name" value="NO_sig/Golgi_transp_ligand-bd"/>
</dbReference>
<dbReference type="PANTHER" id="PTHR43637">
    <property type="entry name" value="UPF0273 PROTEIN TM_0370"/>
    <property type="match status" value="1"/>
</dbReference>
<dbReference type="GO" id="GO:0005524">
    <property type="term" value="F:ATP binding"/>
    <property type="evidence" value="ECO:0007669"/>
    <property type="project" value="UniProtKB-KW"/>
</dbReference>
<dbReference type="GeneID" id="82171688"/>
<dbReference type="PANTHER" id="PTHR43637:SF1">
    <property type="entry name" value="UPF0273 PROTEIN TM_0370"/>
    <property type="match status" value="1"/>
</dbReference>
<dbReference type="Proteomes" id="UP000019434">
    <property type="component" value="Chromosome"/>
</dbReference>
<evidence type="ECO:0000256" key="1">
    <source>
        <dbReference type="ARBA" id="ARBA00022741"/>
    </source>
</evidence>
<sequence length="393" mass="43858">MLSLGVRQLDDILGGGVEEGSSVAFVGSIEYDNVILMHQAVLEALKAGKRVLVVDFRQPPSTLLKELRNHGIDYEPFLDDSLTILDGYSNLYGQGIQGGRNVLPNPLDLGITTAIIREALQGDEYDILVIDDVTSQYTLQSSPKIYIKAVVRLVNSVKSLGKTTFVAVCSDVFEKSDLAAILIPFDYVVEVSKGVVEVKRSLQPLRVVEPKFAYMRTRNGISPMKEHYQSLEGLKAQLRAGENGTIWLKDLRVQILEEVTERSLIETVYDFLGPEKGKELLYTWGKKQFIGYGEYSKRHNTSIEEALEDIFKFTIASGGGKLELVELSDSVIIIRGTNLFPSGKGYPYPFHPNYAGSLAQFLTEFTGERWEGEETKCEAMGAEHCEFVLRKVR</sequence>
<dbReference type="InterPro" id="IPR014774">
    <property type="entry name" value="KaiC-like_dom"/>
</dbReference>
<dbReference type="RefSeq" id="WP_042689833.1">
    <property type="nucleotide sequence ID" value="NZ_CP007264.1"/>
</dbReference>
<dbReference type="SMART" id="SM00989">
    <property type="entry name" value="V4R"/>
    <property type="match status" value="1"/>
</dbReference>
<dbReference type="AlphaFoldDB" id="W8NT12"/>
<name>W8NT12_9EURY</name>
<dbReference type="eggNOG" id="arCOG01693">
    <property type="taxonomic scope" value="Archaea"/>
</dbReference>
<dbReference type="InterPro" id="IPR027417">
    <property type="entry name" value="P-loop_NTPase"/>
</dbReference>
<dbReference type="Pfam" id="PF06745">
    <property type="entry name" value="ATPase"/>
    <property type="match status" value="1"/>
</dbReference>
<dbReference type="SUPFAM" id="SSF52540">
    <property type="entry name" value="P-loop containing nucleoside triphosphate hydrolases"/>
    <property type="match status" value="1"/>
</dbReference>
<keyword evidence="5" id="KW-1185">Reference proteome</keyword>
<evidence type="ECO:0000259" key="3">
    <source>
        <dbReference type="SMART" id="SM00989"/>
    </source>
</evidence>
<dbReference type="OrthoDB" id="371687at2157"/>
<dbReference type="STRING" id="195522.BD01_0618"/>
<evidence type="ECO:0000313" key="4">
    <source>
        <dbReference type="EMBL" id="AHL22242.1"/>
    </source>
</evidence>
<dbReference type="EMBL" id="CP007264">
    <property type="protein sequence ID" value="AHL22242.1"/>
    <property type="molecule type" value="Genomic_DNA"/>
</dbReference>